<dbReference type="OrthoDB" id="676979at2759"/>
<dbReference type="PANTHER" id="PTHR24366:SF161">
    <property type="entry name" value="TIR DOMAIN-CONTAINING PROTEIN"/>
    <property type="match status" value="1"/>
</dbReference>
<dbReference type="PANTHER" id="PTHR24366">
    <property type="entry name" value="IG(IMMUNOGLOBULIN) AND LRR(LEUCINE RICH REPEAT) DOMAINS"/>
    <property type="match status" value="1"/>
</dbReference>
<feature type="domain" description="Farnesoic acid O-methyl transferase" evidence="6">
    <location>
        <begin position="457"/>
        <end position="568"/>
    </location>
</feature>
<feature type="chain" id="PRO_5040195055" evidence="5">
    <location>
        <begin position="17"/>
        <end position="573"/>
    </location>
</feature>
<dbReference type="FunFam" id="3.80.10.10:FF:001164">
    <property type="entry name" value="GH01279p"/>
    <property type="match status" value="1"/>
</dbReference>
<name>A0A9Q0N1U8_9DIPT</name>
<dbReference type="Proteomes" id="UP001151699">
    <property type="component" value="Chromosome B"/>
</dbReference>
<protein>
    <submittedName>
        <fullName evidence="7">Leucine-rich repeat-containing protein 15</fullName>
    </submittedName>
</protein>
<keyword evidence="8" id="KW-1185">Reference proteome</keyword>
<keyword evidence="4" id="KW-0325">Glycoprotein</keyword>
<keyword evidence="3" id="KW-0677">Repeat</keyword>
<dbReference type="AlphaFoldDB" id="A0A9Q0N1U8"/>
<sequence length="573" mass="64680">MIAFFIISSVISITIAQEPSLSCRYVLYGEVYSCDFTINNPNGWNNFTGIGGIHLEGFTNADVDTVYRVSGVSTNIPTIICETFPNLNLIGLYFAGLTAIGDSDFASCSRITELGLSANSITSISSNAFASLPDLVDINLDMNSLTTLPENVFANQRNLRDLDLSLNPFHDIPAGVFRPLENLQFLHLIETNLTAINNQWFASNERLIFLNLQSNRIALTAESFVGLEALRTLDLTNNMIDEIPEGAFTHLQNLQNLNLFDNGLTVLRADSFTDLRQLEILEISRNPIQVIETGAFHGLENLLQLSLSRCRLRQLQSNTFEDLVNLNNINLNFNEIDELPWGIFDSLSNLSYVGLWSNRLKTVRRNAFGQLENLQALDLDENIVNAVDRAIIDDATNLDTLSFTGNLCADNYFANFRISRPQFLPMLDTCFRNMRYIIDTVTEGDDAFSFFEAPNPGIVLRVNTDNEIQISLTPFEFAWRPMIEIFIGTSNNTRSIIRMNEETNVVTVPTLNIISPGQWNDFRVTWVSQSILVFYGIDRFPFMAFTMQDFFPVNFYGLRAVETRALWSVQPLE</sequence>
<organism evidence="7 8">
    <name type="scientific">Pseudolycoriella hygida</name>
    <dbReference type="NCBI Taxonomy" id="35572"/>
    <lineage>
        <taxon>Eukaryota</taxon>
        <taxon>Metazoa</taxon>
        <taxon>Ecdysozoa</taxon>
        <taxon>Arthropoda</taxon>
        <taxon>Hexapoda</taxon>
        <taxon>Insecta</taxon>
        <taxon>Pterygota</taxon>
        <taxon>Neoptera</taxon>
        <taxon>Endopterygota</taxon>
        <taxon>Diptera</taxon>
        <taxon>Nematocera</taxon>
        <taxon>Sciaroidea</taxon>
        <taxon>Sciaridae</taxon>
        <taxon>Pseudolycoriella</taxon>
    </lineage>
</organism>
<evidence type="ECO:0000313" key="8">
    <source>
        <dbReference type="Proteomes" id="UP001151699"/>
    </source>
</evidence>
<dbReference type="InterPro" id="IPR001611">
    <property type="entry name" value="Leu-rich_rpt"/>
</dbReference>
<dbReference type="InterPro" id="IPR032675">
    <property type="entry name" value="LRR_dom_sf"/>
</dbReference>
<accession>A0A9Q0N1U8</accession>
<evidence type="ECO:0000313" key="7">
    <source>
        <dbReference type="EMBL" id="KAJ6641776.1"/>
    </source>
</evidence>
<dbReference type="Pfam" id="PF13855">
    <property type="entry name" value="LRR_8"/>
    <property type="match status" value="2"/>
</dbReference>
<comment type="caution">
    <text evidence="7">The sequence shown here is derived from an EMBL/GenBank/DDBJ whole genome shotgun (WGS) entry which is preliminary data.</text>
</comment>
<gene>
    <name evidence="7" type="primary">LRRC15_1</name>
    <name evidence="7" type="ORF">Bhyg_06719</name>
</gene>
<dbReference type="PROSITE" id="PS51450">
    <property type="entry name" value="LRR"/>
    <property type="match status" value="2"/>
</dbReference>
<evidence type="ECO:0000256" key="2">
    <source>
        <dbReference type="ARBA" id="ARBA00022729"/>
    </source>
</evidence>
<dbReference type="Pfam" id="PF00560">
    <property type="entry name" value="LRR_1"/>
    <property type="match status" value="1"/>
</dbReference>
<dbReference type="InterPro" id="IPR022041">
    <property type="entry name" value="Methyltransf_FA"/>
</dbReference>
<keyword evidence="2 5" id="KW-0732">Signal</keyword>
<dbReference type="Pfam" id="PF13306">
    <property type="entry name" value="LRR_5"/>
    <property type="match status" value="1"/>
</dbReference>
<evidence type="ECO:0000256" key="3">
    <source>
        <dbReference type="ARBA" id="ARBA00022737"/>
    </source>
</evidence>
<evidence type="ECO:0000259" key="6">
    <source>
        <dbReference type="Pfam" id="PF12248"/>
    </source>
</evidence>
<evidence type="ECO:0000256" key="1">
    <source>
        <dbReference type="ARBA" id="ARBA00022614"/>
    </source>
</evidence>
<proteinExistence type="predicted"/>
<keyword evidence="1" id="KW-0433">Leucine-rich repeat</keyword>
<dbReference type="InterPro" id="IPR026906">
    <property type="entry name" value="LRR_5"/>
</dbReference>
<dbReference type="SMART" id="SM00369">
    <property type="entry name" value="LRR_TYP"/>
    <property type="match status" value="11"/>
</dbReference>
<dbReference type="Gene3D" id="3.80.10.10">
    <property type="entry name" value="Ribonuclease Inhibitor"/>
    <property type="match status" value="3"/>
</dbReference>
<dbReference type="Pfam" id="PF12248">
    <property type="entry name" value="Methyltransf_FA"/>
    <property type="match status" value="1"/>
</dbReference>
<dbReference type="FunFam" id="3.80.10.10:FF:000770">
    <property type="entry name" value="Uncharacterized protein"/>
    <property type="match status" value="1"/>
</dbReference>
<evidence type="ECO:0000256" key="4">
    <source>
        <dbReference type="ARBA" id="ARBA00023180"/>
    </source>
</evidence>
<dbReference type="InterPro" id="IPR003591">
    <property type="entry name" value="Leu-rich_rpt_typical-subtyp"/>
</dbReference>
<dbReference type="EMBL" id="WJQU01000002">
    <property type="protein sequence ID" value="KAJ6641776.1"/>
    <property type="molecule type" value="Genomic_DNA"/>
</dbReference>
<dbReference type="SUPFAM" id="SSF52058">
    <property type="entry name" value="L domain-like"/>
    <property type="match status" value="1"/>
</dbReference>
<feature type="signal peptide" evidence="5">
    <location>
        <begin position="1"/>
        <end position="16"/>
    </location>
</feature>
<evidence type="ECO:0000256" key="5">
    <source>
        <dbReference type="SAM" id="SignalP"/>
    </source>
</evidence>
<reference evidence="7" key="1">
    <citation type="submission" date="2022-07" db="EMBL/GenBank/DDBJ databases">
        <authorList>
            <person name="Trinca V."/>
            <person name="Uliana J.V.C."/>
            <person name="Torres T.T."/>
            <person name="Ward R.J."/>
            <person name="Monesi N."/>
        </authorList>
    </citation>
    <scope>NUCLEOTIDE SEQUENCE</scope>
    <source>
        <strain evidence="7">HSMRA1968</strain>
        <tissue evidence="7">Whole embryos</tissue>
    </source>
</reference>